<protein>
    <submittedName>
        <fullName evidence="1">Uncharacterized protein</fullName>
    </submittedName>
</protein>
<dbReference type="Proteomes" id="UP000326396">
    <property type="component" value="Unassembled WGS sequence"/>
</dbReference>
<accession>A0A5N6LKG7</accession>
<name>A0A5N6LKG7_9ASTR</name>
<dbReference type="EMBL" id="SZYD01000032">
    <property type="protein sequence ID" value="KAD2275719.1"/>
    <property type="molecule type" value="Genomic_DNA"/>
</dbReference>
<evidence type="ECO:0000313" key="2">
    <source>
        <dbReference type="Proteomes" id="UP000326396"/>
    </source>
</evidence>
<sequence>MTRRTSTPMRRYEMTMKADWWRWKLRWWDLVGRKTKEEEDDGACGQIPNILMRSKFRGISHDPRSYLEPSLQRRIGSFLPKQSSALQCSSCYDGNRPSSAEWLVEEQPMVCYDDEVDTKQ</sequence>
<organism evidence="1 2">
    <name type="scientific">Mikania micrantha</name>
    <name type="common">bitter vine</name>
    <dbReference type="NCBI Taxonomy" id="192012"/>
    <lineage>
        <taxon>Eukaryota</taxon>
        <taxon>Viridiplantae</taxon>
        <taxon>Streptophyta</taxon>
        <taxon>Embryophyta</taxon>
        <taxon>Tracheophyta</taxon>
        <taxon>Spermatophyta</taxon>
        <taxon>Magnoliopsida</taxon>
        <taxon>eudicotyledons</taxon>
        <taxon>Gunneridae</taxon>
        <taxon>Pentapetalae</taxon>
        <taxon>asterids</taxon>
        <taxon>campanulids</taxon>
        <taxon>Asterales</taxon>
        <taxon>Asteraceae</taxon>
        <taxon>Asteroideae</taxon>
        <taxon>Heliantheae alliance</taxon>
        <taxon>Eupatorieae</taxon>
        <taxon>Mikania</taxon>
    </lineage>
</organism>
<reference evidence="1 2" key="1">
    <citation type="submission" date="2019-05" db="EMBL/GenBank/DDBJ databases">
        <title>Mikania micrantha, genome provides insights into the molecular mechanism of rapid growth.</title>
        <authorList>
            <person name="Liu B."/>
        </authorList>
    </citation>
    <scope>NUCLEOTIDE SEQUENCE [LARGE SCALE GENOMIC DNA]</scope>
    <source>
        <strain evidence="1">NLD-2019</strain>
        <tissue evidence="1">Leaf</tissue>
    </source>
</reference>
<gene>
    <name evidence="1" type="ORF">E3N88_41513</name>
</gene>
<evidence type="ECO:0000313" key="1">
    <source>
        <dbReference type="EMBL" id="KAD2275719.1"/>
    </source>
</evidence>
<comment type="caution">
    <text evidence="1">The sequence shown here is derived from an EMBL/GenBank/DDBJ whole genome shotgun (WGS) entry which is preliminary data.</text>
</comment>
<dbReference type="AlphaFoldDB" id="A0A5N6LKG7"/>
<keyword evidence="2" id="KW-1185">Reference proteome</keyword>
<proteinExistence type="predicted"/>